<dbReference type="PANTHER" id="PTHR33711:SF11">
    <property type="entry name" value="DIOXYGENASE"/>
    <property type="match status" value="1"/>
</dbReference>
<dbReference type="PROSITE" id="PS51318">
    <property type="entry name" value="TAT"/>
    <property type="match status" value="1"/>
</dbReference>
<dbReference type="InterPro" id="IPR050770">
    <property type="entry name" value="Intradiol_RC_Dioxygenase"/>
</dbReference>
<dbReference type="AlphaFoldDB" id="A0A367FEH9"/>
<feature type="region of interest" description="Disordered" evidence="4">
    <location>
        <begin position="1"/>
        <end position="21"/>
    </location>
</feature>
<protein>
    <submittedName>
        <fullName evidence="6">Dioxygenase</fullName>
    </submittedName>
</protein>
<name>A0A367FEH9_9ACTN</name>
<keyword evidence="7" id="KW-1185">Reference proteome</keyword>
<comment type="similarity">
    <text evidence="1">Belongs to the intradiol ring-cleavage dioxygenase family.</text>
</comment>
<reference evidence="6 7" key="1">
    <citation type="submission" date="2018-06" db="EMBL/GenBank/DDBJ databases">
        <title>Streptomyces reniochalinae sp. nov. and Streptomyces diacarnus sp. nov. from marine sponges.</title>
        <authorList>
            <person name="Li L."/>
        </authorList>
    </citation>
    <scope>NUCLEOTIDE SEQUENCE [LARGE SCALE GENOMIC DNA]</scope>
    <source>
        <strain evidence="6 7">LHW51701</strain>
    </source>
</reference>
<feature type="compositionally biased region" description="Basic and acidic residues" evidence="4">
    <location>
        <begin position="47"/>
        <end position="57"/>
    </location>
</feature>
<dbReference type="Proteomes" id="UP000252914">
    <property type="component" value="Unassembled WGS sequence"/>
</dbReference>
<sequence>MDDDKRPETRRPRGISRKSVLRAAVAAAPAAVLIGTGAGGATPALARDQREAGRRLEPTPTCDDGDDPTPPQMEGPYFKPNSPERDAIVPPGTQGTELAVSGFVFGTGCEPLADVLLDWWQADPNGTYDNAGYDFRGHQYTGADGSFRLATLHPGLYPGRTRHLHVKVQAPHQPILTTQLYFPGEPRNQTDPLFDARLLMNVQQNGAGLVGTFDFVVNA</sequence>
<keyword evidence="3" id="KW-0560">Oxidoreductase</keyword>
<organism evidence="6 7">
    <name type="scientific">Streptomyces diacarni</name>
    <dbReference type="NCBI Taxonomy" id="2800381"/>
    <lineage>
        <taxon>Bacteria</taxon>
        <taxon>Bacillati</taxon>
        <taxon>Actinomycetota</taxon>
        <taxon>Actinomycetes</taxon>
        <taxon>Kitasatosporales</taxon>
        <taxon>Streptomycetaceae</taxon>
        <taxon>Streptomyces</taxon>
    </lineage>
</organism>
<evidence type="ECO:0000256" key="3">
    <source>
        <dbReference type="ARBA" id="ARBA00023002"/>
    </source>
</evidence>
<proteinExistence type="inferred from homology"/>
<dbReference type="EMBL" id="QOIN01000026">
    <property type="protein sequence ID" value="RCG28097.1"/>
    <property type="molecule type" value="Genomic_DNA"/>
</dbReference>
<accession>A0A367FEH9</accession>
<dbReference type="InterPro" id="IPR015889">
    <property type="entry name" value="Intradiol_dOase_core"/>
</dbReference>
<dbReference type="Pfam" id="PF00775">
    <property type="entry name" value="Dioxygenase_C"/>
    <property type="match status" value="1"/>
</dbReference>
<dbReference type="InterPro" id="IPR000627">
    <property type="entry name" value="Intradiol_dOase_C"/>
</dbReference>
<feature type="region of interest" description="Disordered" evidence="4">
    <location>
        <begin position="34"/>
        <end position="74"/>
    </location>
</feature>
<keyword evidence="2 6" id="KW-0223">Dioxygenase</keyword>
<dbReference type="SUPFAM" id="SSF49482">
    <property type="entry name" value="Aromatic compound dioxygenase"/>
    <property type="match status" value="1"/>
</dbReference>
<dbReference type="PANTHER" id="PTHR33711">
    <property type="entry name" value="DIOXYGENASE, PUTATIVE (AFU_ORTHOLOGUE AFUA_2G02910)-RELATED"/>
    <property type="match status" value="1"/>
</dbReference>
<evidence type="ECO:0000256" key="1">
    <source>
        <dbReference type="ARBA" id="ARBA00007825"/>
    </source>
</evidence>
<evidence type="ECO:0000313" key="7">
    <source>
        <dbReference type="Proteomes" id="UP000252914"/>
    </source>
</evidence>
<dbReference type="GO" id="GO:0008199">
    <property type="term" value="F:ferric iron binding"/>
    <property type="evidence" value="ECO:0007669"/>
    <property type="project" value="InterPro"/>
</dbReference>
<evidence type="ECO:0000256" key="4">
    <source>
        <dbReference type="SAM" id="MobiDB-lite"/>
    </source>
</evidence>
<dbReference type="GO" id="GO:0016702">
    <property type="term" value="F:oxidoreductase activity, acting on single donors with incorporation of molecular oxygen, incorporation of two atoms of oxygen"/>
    <property type="evidence" value="ECO:0007669"/>
    <property type="project" value="InterPro"/>
</dbReference>
<evidence type="ECO:0000256" key="2">
    <source>
        <dbReference type="ARBA" id="ARBA00022964"/>
    </source>
</evidence>
<dbReference type="RefSeq" id="WP_114020255.1">
    <property type="nucleotide sequence ID" value="NZ_QOIN01000026.1"/>
</dbReference>
<dbReference type="CDD" id="cd00421">
    <property type="entry name" value="intradiol_dioxygenase"/>
    <property type="match status" value="1"/>
</dbReference>
<feature type="compositionally biased region" description="Basic and acidic residues" evidence="4">
    <location>
        <begin position="1"/>
        <end position="11"/>
    </location>
</feature>
<evidence type="ECO:0000259" key="5">
    <source>
        <dbReference type="Pfam" id="PF00775"/>
    </source>
</evidence>
<gene>
    <name evidence="6" type="ORF">DTL70_03075</name>
</gene>
<feature type="domain" description="Intradiol ring-cleavage dioxygenases" evidence="5">
    <location>
        <begin position="74"/>
        <end position="215"/>
    </location>
</feature>
<dbReference type="InterPro" id="IPR006311">
    <property type="entry name" value="TAT_signal"/>
</dbReference>
<comment type="caution">
    <text evidence="6">The sequence shown here is derived from an EMBL/GenBank/DDBJ whole genome shotgun (WGS) entry which is preliminary data.</text>
</comment>
<evidence type="ECO:0000313" key="6">
    <source>
        <dbReference type="EMBL" id="RCG28097.1"/>
    </source>
</evidence>
<dbReference type="Gene3D" id="2.60.130.10">
    <property type="entry name" value="Aromatic compound dioxygenase"/>
    <property type="match status" value="1"/>
</dbReference>